<feature type="region of interest" description="Disordered" evidence="2">
    <location>
        <begin position="277"/>
        <end position="298"/>
    </location>
</feature>
<evidence type="ECO:0000256" key="2">
    <source>
        <dbReference type="SAM" id="MobiDB-lite"/>
    </source>
</evidence>
<feature type="region of interest" description="Disordered" evidence="2">
    <location>
        <begin position="1"/>
        <end position="39"/>
    </location>
</feature>
<feature type="compositionally biased region" description="Polar residues" evidence="2">
    <location>
        <begin position="68"/>
        <end position="77"/>
    </location>
</feature>
<evidence type="ECO:0000313" key="3">
    <source>
        <dbReference type="EMBL" id="SCZ90560.1"/>
    </source>
</evidence>
<dbReference type="OrthoDB" id="62at2759"/>
<dbReference type="GO" id="GO:0045721">
    <property type="term" value="P:negative regulation of gluconeogenesis"/>
    <property type="evidence" value="ECO:0007669"/>
    <property type="project" value="TreeGrafter"/>
</dbReference>
<dbReference type="PANTHER" id="PTHR14534:SF3">
    <property type="entry name" value="GID COMPLEX SUBUNIT 4 HOMOLOG"/>
    <property type="match status" value="1"/>
</dbReference>
<name>A0A2X0MM26_9BASI</name>
<feature type="region of interest" description="Disordered" evidence="2">
    <location>
        <begin position="200"/>
        <end position="234"/>
    </location>
</feature>
<sequence>MDRSSQAGARPSSSSPSSSHSHSHSVAAPPVTESTATALDPAWSHRAALPRVFVIHDPEPIATPDSAMVSTSTSGNPSRHPPPAWAFDDPPLRAEPRHSQQQVHRMDQPHRHESRNGGQSVHDAGQPQDRSHQAMYRTLRLAEALRRRAAAQGRTSNRPELSFRITGMDAPSSFSMAFDDHTYEDFSTMDDGIDLALPSGLDLDDDRDPEPRYDDDNPLHDWIPDPEPYSETDDDADEALFWPGLLIERPLNPPGRSLLRRSLTRSMLDRVSPCLLEESSGLGSGPTPALDPDSSTSPSSFLKRGMFFSGIQVYVVPLPPPIPAPATPTSRSERLSSHPRPHRQLAASTMDVYESARALAEGVNLTYQNPTVSRSSSLLPPARPSAQPSFAESSPLIQLLRSANRLDDPVNHFSIEEAFGSFPTEFSSGYATATTMTNDGVSDLDLSPFARARLRTEEDVREIRERTARVARARSVATTGTWNLLRLAELGETLSVSERQKYLEHERWEVKVSSDWATWRGKCLYLEQRWLTVSSRLPIQVIIESIDSTMNKITGYMHALNVPFSASRVTTCFTGEILNLAKDGLWSPGHWESKIRTDAESWSKLGPFKGMKTNELIRKADGDRQWLNQVTKGHVLMRWKERDFVNVTPSESHLSIAGFYFIVLDRGTGMLEGLYHDPTSSPFQRLELSPWTQGLGFSTGTFDIA</sequence>
<dbReference type="GO" id="GO:0007039">
    <property type="term" value="P:protein catabolic process in the vacuole"/>
    <property type="evidence" value="ECO:0007669"/>
    <property type="project" value="TreeGrafter"/>
</dbReference>
<proteinExistence type="inferred from homology"/>
<feature type="compositionally biased region" description="Basic and acidic residues" evidence="2">
    <location>
        <begin position="90"/>
        <end position="115"/>
    </location>
</feature>
<dbReference type="PANTHER" id="PTHR14534">
    <property type="entry name" value="VACUOLAR IMPORT AND DEGRADATION PROTEIN 24"/>
    <property type="match status" value="1"/>
</dbReference>
<feature type="compositionally biased region" description="Basic and acidic residues" evidence="2">
    <location>
        <begin position="209"/>
        <end position="223"/>
    </location>
</feature>
<feature type="compositionally biased region" description="Low complexity" evidence="2">
    <location>
        <begin position="1"/>
        <end position="30"/>
    </location>
</feature>
<dbReference type="STRING" id="289078.A0A2X0MM26"/>
<accession>A0A2X0MM26</accession>
<reference evidence="4" key="1">
    <citation type="submission" date="2016-10" db="EMBL/GenBank/DDBJ databases">
        <authorList>
            <person name="Jeantristanb JTB J.-T."/>
            <person name="Ricardo R."/>
        </authorList>
    </citation>
    <scope>NUCLEOTIDE SEQUENCE [LARGE SCALE GENOMIC DNA]</scope>
</reference>
<dbReference type="AlphaFoldDB" id="A0A2X0MM26"/>
<dbReference type="EMBL" id="FMWP01000014">
    <property type="protein sequence ID" value="SCZ90560.1"/>
    <property type="molecule type" value="Genomic_DNA"/>
</dbReference>
<comment type="similarity">
    <text evidence="1">Belongs to the GID4/VID24 family.</text>
</comment>
<dbReference type="GO" id="GO:0034657">
    <property type="term" value="C:GID complex"/>
    <property type="evidence" value="ECO:0007669"/>
    <property type="project" value="TreeGrafter"/>
</dbReference>
<feature type="region of interest" description="Disordered" evidence="2">
    <location>
        <begin position="63"/>
        <end position="132"/>
    </location>
</feature>
<gene>
    <name evidence="3" type="ORF">BZ3500_MVSOF-1268-A1-R1_CHR1-3G02066</name>
</gene>
<protein>
    <submittedName>
        <fullName evidence="3">BZ3500_MvSof-1268-A1-R1_Chr1-3g02066 protein</fullName>
    </submittedName>
</protein>
<evidence type="ECO:0000313" key="4">
    <source>
        <dbReference type="Proteomes" id="UP000249723"/>
    </source>
</evidence>
<dbReference type="Pfam" id="PF09783">
    <property type="entry name" value="Vac_ImportDeg"/>
    <property type="match status" value="1"/>
</dbReference>
<dbReference type="GO" id="GO:0043161">
    <property type="term" value="P:proteasome-mediated ubiquitin-dependent protein catabolic process"/>
    <property type="evidence" value="ECO:0007669"/>
    <property type="project" value="TreeGrafter"/>
</dbReference>
<organism evidence="3 4">
    <name type="scientific">Microbotryum saponariae</name>
    <dbReference type="NCBI Taxonomy" id="289078"/>
    <lineage>
        <taxon>Eukaryota</taxon>
        <taxon>Fungi</taxon>
        <taxon>Dikarya</taxon>
        <taxon>Basidiomycota</taxon>
        <taxon>Pucciniomycotina</taxon>
        <taxon>Microbotryomycetes</taxon>
        <taxon>Microbotryales</taxon>
        <taxon>Microbotryaceae</taxon>
        <taxon>Microbotryum</taxon>
    </lineage>
</organism>
<evidence type="ECO:0000256" key="1">
    <source>
        <dbReference type="ARBA" id="ARBA00061469"/>
    </source>
</evidence>
<keyword evidence="4" id="KW-1185">Reference proteome</keyword>
<dbReference type="GO" id="GO:0006623">
    <property type="term" value="P:protein targeting to vacuole"/>
    <property type="evidence" value="ECO:0007669"/>
    <property type="project" value="TreeGrafter"/>
</dbReference>
<dbReference type="GO" id="GO:0005773">
    <property type="term" value="C:vacuole"/>
    <property type="evidence" value="ECO:0007669"/>
    <property type="project" value="GOC"/>
</dbReference>
<dbReference type="Proteomes" id="UP000249723">
    <property type="component" value="Unassembled WGS sequence"/>
</dbReference>
<dbReference type="InterPro" id="IPR018618">
    <property type="entry name" value="GID4/10-like"/>
</dbReference>